<dbReference type="EMBL" id="CP045423">
    <property type="protein sequence ID" value="QFU15047.1"/>
    <property type="molecule type" value="Genomic_DNA"/>
</dbReference>
<evidence type="ECO:0000313" key="3">
    <source>
        <dbReference type="EMBL" id="QFU15047.1"/>
    </source>
</evidence>
<dbReference type="InterPro" id="IPR050126">
    <property type="entry name" value="Ap4A_hydrolase"/>
</dbReference>
<evidence type="ECO:0000259" key="2">
    <source>
        <dbReference type="Pfam" id="PF12850"/>
    </source>
</evidence>
<dbReference type="InterPro" id="IPR024654">
    <property type="entry name" value="Calcineurin-like_PHP_lpxH"/>
</dbReference>
<dbReference type="GO" id="GO:0016791">
    <property type="term" value="F:phosphatase activity"/>
    <property type="evidence" value="ECO:0007669"/>
    <property type="project" value="TreeGrafter"/>
</dbReference>
<dbReference type="PIRSF" id="PIRSF000883">
    <property type="entry name" value="Pesterase_MJ0912"/>
    <property type="match status" value="1"/>
</dbReference>
<dbReference type="RefSeq" id="WP_152584697.1">
    <property type="nucleotide sequence ID" value="NZ_CP045423.1"/>
</dbReference>
<dbReference type="InterPro" id="IPR011152">
    <property type="entry name" value="Pesterase_MJ0912"/>
</dbReference>
<name>A0A5P9JQX9_9HYPH</name>
<dbReference type="Gene3D" id="3.60.21.10">
    <property type="match status" value="1"/>
</dbReference>
<dbReference type="PANTHER" id="PTHR42850">
    <property type="entry name" value="METALLOPHOSPHOESTERASE"/>
    <property type="match status" value="1"/>
</dbReference>
<dbReference type="InterPro" id="IPR029052">
    <property type="entry name" value="Metallo-depent_PP-like"/>
</dbReference>
<dbReference type="SUPFAM" id="SSF56300">
    <property type="entry name" value="Metallo-dependent phosphatases"/>
    <property type="match status" value="1"/>
</dbReference>
<dbReference type="GO" id="GO:0005737">
    <property type="term" value="C:cytoplasm"/>
    <property type="evidence" value="ECO:0007669"/>
    <property type="project" value="TreeGrafter"/>
</dbReference>
<protein>
    <submittedName>
        <fullName evidence="3">Metallophosphoesterase</fullName>
    </submittedName>
</protein>
<reference evidence="3 4" key="1">
    <citation type="submission" date="2019-10" db="EMBL/GenBank/DDBJ databases">
        <title>Isolation, Identification of Microvirga thermotolerans HR1, a novel thermophilic bacterium and Comparative Genomics of the genus Microvirga.</title>
        <authorList>
            <person name="Li J."/>
            <person name="Zhang W."/>
            <person name="Lin M."/>
            <person name="Wang J."/>
        </authorList>
    </citation>
    <scope>NUCLEOTIDE SEQUENCE [LARGE SCALE GENOMIC DNA]</scope>
    <source>
        <strain evidence="3 4">HR1</strain>
    </source>
</reference>
<keyword evidence="4" id="KW-1185">Reference proteome</keyword>
<dbReference type="KEGG" id="mico:GDR74_01775"/>
<accession>A0A5P9JQX9</accession>
<evidence type="ECO:0000256" key="1">
    <source>
        <dbReference type="ARBA" id="ARBA00008950"/>
    </source>
</evidence>
<proteinExistence type="inferred from homology"/>
<sequence>MLIAILTDIHGNREALSACLDHARRQGADRFVFLGDYVGYGADPAFVVDTVRDLVDRGAVALRGNHDAAVDGSDADMNGIAREAIRWTRERLDPEQRRFLAHLPLVHEEGSVLYVHANGYAPGNWDYMNGTMEAVRHFSRVDAHITFCGHVHVPMLYHMSTAAKVGSFSPVGDNEIPLLATRTWLAVIGSVGQPRDGVPAASYALFDTARQTLRFLRVPYDTAAAARKVREAGLPEKLALRLEQGR</sequence>
<comment type="similarity">
    <text evidence="1">Belongs to the metallophosphoesterase superfamily. YfcE family.</text>
</comment>
<dbReference type="PANTHER" id="PTHR42850:SF2">
    <property type="entry name" value="BLL5683 PROTEIN"/>
    <property type="match status" value="1"/>
</dbReference>
<gene>
    <name evidence="3" type="ORF">GDR74_01775</name>
</gene>
<feature type="domain" description="Calcineurin-like phosphoesterase" evidence="2">
    <location>
        <begin position="1"/>
        <end position="209"/>
    </location>
</feature>
<dbReference type="Proteomes" id="UP000325614">
    <property type="component" value="Chromosome"/>
</dbReference>
<organism evidence="3 4">
    <name type="scientific">Microvirga thermotolerans</name>
    <dbReference type="NCBI Taxonomy" id="2651334"/>
    <lineage>
        <taxon>Bacteria</taxon>
        <taxon>Pseudomonadati</taxon>
        <taxon>Pseudomonadota</taxon>
        <taxon>Alphaproteobacteria</taxon>
        <taxon>Hyphomicrobiales</taxon>
        <taxon>Methylobacteriaceae</taxon>
        <taxon>Microvirga</taxon>
    </lineage>
</organism>
<dbReference type="Pfam" id="PF12850">
    <property type="entry name" value="Metallophos_2"/>
    <property type="match status" value="1"/>
</dbReference>
<dbReference type="AlphaFoldDB" id="A0A5P9JQX9"/>
<evidence type="ECO:0000313" key="4">
    <source>
        <dbReference type="Proteomes" id="UP000325614"/>
    </source>
</evidence>